<feature type="region of interest" description="Disordered" evidence="1">
    <location>
        <begin position="305"/>
        <end position="338"/>
    </location>
</feature>
<evidence type="ECO:0000313" key="2">
    <source>
        <dbReference type="Proteomes" id="UP001652580"/>
    </source>
</evidence>
<feature type="compositionally biased region" description="Basic and acidic residues" evidence="1">
    <location>
        <begin position="151"/>
        <end position="172"/>
    </location>
</feature>
<sequence length="338" mass="36061">MEEAEAEEEEEELGPDAAATEPPAAPCALRGGGRGRGRRRRRHRRRPRALPPSFCLPPAPPQQLAGSHPGRRESPPRDGSPESRGSQRRYEVRGRRTRGSSHAPHRLVGAATRQTARAGTRAHPCDRQSPGPPALVPTPRSAGLSKSQGRFPRDWSRRSKAVPIDERARERGSMGSPGLGSGGWLRRFAAVRGLGAAPAGCMRTCWVAESGCVSEESGCSEAGNLGVALPYPSLPPLNPRGARSGWAQVRAETPAAGRCECLLGSWGWTPTLEVPAMSRARLSAERFQCGVEVALTSRGGLELGRDVRLEPPRGSGSGRGVHSATCDFSKHLSPSQEV</sequence>
<feature type="compositionally biased region" description="Basic residues" evidence="1">
    <location>
        <begin position="33"/>
        <end position="48"/>
    </location>
</feature>
<protein>
    <submittedName>
        <fullName evidence="3">Uncharacterized protein LOC130705526</fullName>
    </submittedName>
</protein>
<feature type="compositionally biased region" description="Low complexity" evidence="1">
    <location>
        <begin position="15"/>
        <end position="28"/>
    </location>
</feature>
<dbReference type="Proteomes" id="UP001652580">
    <property type="component" value="Chromosome 17"/>
</dbReference>
<dbReference type="RefSeq" id="XP_057388104.1">
    <property type="nucleotide sequence ID" value="XM_057532121.1"/>
</dbReference>
<feature type="compositionally biased region" description="Low complexity" evidence="1">
    <location>
        <begin position="109"/>
        <end position="122"/>
    </location>
</feature>
<proteinExistence type="predicted"/>
<organism evidence="2 3">
    <name type="scientific">Balaenoptera acutorostrata</name>
    <name type="common">Common minke whale</name>
    <name type="synonym">Balaena rostrata</name>
    <dbReference type="NCBI Taxonomy" id="9767"/>
    <lineage>
        <taxon>Eukaryota</taxon>
        <taxon>Metazoa</taxon>
        <taxon>Chordata</taxon>
        <taxon>Craniata</taxon>
        <taxon>Vertebrata</taxon>
        <taxon>Euteleostomi</taxon>
        <taxon>Mammalia</taxon>
        <taxon>Eutheria</taxon>
        <taxon>Laurasiatheria</taxon>
        <taxon>Artiodactyla</taxon>
        <taxon>Whippomorpha</taxon>
        <taxon>Cetacea</taxon>
        <taxon>Mysticeti</taxon>
        <taxon>Balaenopteridae</taxon>
        <taxon>Balaenoptera</taxon>
    </lineage>
</organism>
<feature type="compositionally biased region" description="Basic and acidic residues" evidence="1">
    <location>
        <begin position="70"/>
        <end position="81"/>
    </location>
</feature>
<evidence type="ECO:0000256" key="1">
    <source>
        <dbReference type="SAM" id="MobiDB-lite"/>
    </source>
</evidence>
<name>A0ABM3SE32_BALAC</name>
<evidence type="ECO:0000313" key="3">
    <source>
        <dbReference type="RefSeq" id="XP_057388104.1"/>
    </source>
</evidence>
<feature type="compositionally biased region" description="Acidic residues" evidence="1">
    <location>
        <begin position="1"/>
        <end position="14"/>
    </location>
</feature>
<feature type="compositionally biased region" description="Basic residues" evidence="1">
    <location>
        <begin position="95"/>
        <end position="105"/>
    </location>
</feature>
<keyword evidence="2" id="KW-1185">Reference proteome</keyword>
<dbReference type="GeneID" id="130705526"/>
<accession>A0ABM3SE32</accession>
<feature type="region of interest" description="Disordered" evidence="1">
    <location>
        <begin position="1"/>
        <end position="177"/>
    </location>
</feature>
<gene>
    <name evidence="3" type="primary">LOC130705526</name>
</gene>
<reference evidence="3" key="1">
    <citation type="submission" date="2025-08" db="UniProtKB">
        <authorList>
            <consortium name="RefSeq"/>
        </authorList>
    </citation>
    <scope>IDENTIFICATION</scope>
</reference>